<reference evidence="1 2" key="1">
    <citation type="submission" date="2017-06" db="EMBL/GenBank/DDBJ databases">
        <title>Sequencing and comparative analysis of myxobacterial genomes.</title>
        <authorList>
            <person name="Rupp O."/>
            <person name="Goesmann A."/>
            <person name="Sogaard-Andersen L."/>
        </authorList>
    </citation>
    <scope>NUCLEOTIDE SEQUENCE [LARGE SCALE GENOMIC DNA]</scope>
    <source>
        <strain evidence="1 2">DSM 52655</strain>
    </source>
</reference>
<dbReference type="AlphaFoldDB" id="A0A250J0L7"/>
<evidence type="ECO:0000313" key="1">
    <source>
        <dbReference type="EMBL" id="ATB36997.1"/>
    </source>
</evidence>
<accession>A0A250J0L7</accession>
<evidence type="ECO:0000313" key="2">
    <source>
        <dbReference type="Proteomes" id="UP000217257"/>
    </source>
</evidence>
<gene>
    <name evidence="1" type="ORF">CYFUS_002412</name>
</gene>
<evidence type="ECO:0008006" key="3">
    <source>
        <dbReference type="Google" id="ProtNLM"/>
    </source>
</evidence>
<protein>
    <recommendedName>
        <fullName evidence="3">Bacterial Ig-like domain-containing protein</fullName>
    </recommendedName>
</protein>
<dbReference type="Proteomes" id="UP000217257">
    <property type="component" value="Chromosome"/>
</dbReference>
<sequence>MGAYTLEVRARDAAGNVDETPAARTFRVTGADLALLGSGCSTTGADASLVLLGLGTFTALARRHRG</sequence>
<dbReference type="KEGG" id="cfus:CYFUS_002412"/>
<proteinExistence type="predicted"/>
<name>A0A250J0L7_9BACT</name>
<dbReference type="EMBL" id="CP022098">
    <property type="protein sequence ID" value="ATB36997.1"/>
    <property type="molecule type" value="Genomic_DNA"/>
</dbReference>
<organism evidence="1 2">
    <name type="scientific">Cystobacter fuscus</name>
    <dbReference type="NCBI Taxonomy" id="43"/>
    <lineage>
        <taxon>Bacteria</taxon>
        <taxon>Pseudomonadati</taxon>
        <taxon>Myxococcota</taxon>
        <taxon>Myxococcia</taxon>
        <taxon>Myxococcales</taxon>
        <taxon>Cystobacterineae</taxon>
        <taxon>Archangiaceae</taxon>
        <taxon>Cystobacter</taxon>
    </lineage>
</organism>